<gene>
    <name evidence="1" type="ORF">Ato02nite_075590</name>
</gene>
<sequence length="291" mass="31757">MIVGADAEIFVFDYERYRGEVVPALTALLRTGSPATWLADLFTRAAHAAVAVENSRPADHAGDDGYDLVWPRLAGRFRSEPVDLVRHCTWLGSDLRYAGPTRVDRSVGKRVRCGSLACPERPRCPFHRDNDPHGAEPLNVLHEALIATRCLGPSVFVGRTITPDYYVPLLERWEVPAADPVRGLLDALATRGAALGHQYGVTEGIHGWLTVAETAELAATLTRLPLPRYPPTFAAMTTQKASPEADDDWPATSLSFIRTVATIAAAGGRSILWANDVSPESWREELGLPND</sequence>
<reference evidence="1 2" key="1">
    <citation type="submission" date="2021-03" db="EMBL/GenBank/DDBJ databases">
        <title>Whole genome shotgun sequence of Actinoplanes toevensis NBRC 105298.</title>
        <authorList>
            <person name="Komaki H."/>
            <person name="Tamura T."/>
        </authorList>
    </citation>
    <scope>NUCLEOTIDE SEQUENCE [LARGE SCALE GENOMIC DNA]</scope>
    <source>
        <strain evidence="1 2">NBRC 105298</strain>
    </source>
</reference>
<accession>A0A919W8W8</accession>
<keyword evidence="2" id="KW-1185">Reference proteome</keyword>
<protein>
    <submittedName>
        <fullName evidence="1">Uncharacterized protein</fullName>
    </submittedName>
</protein>
<proteinExistence type="predicted"/>
<dbReference type="EMBL" id="BOQN01000098">
    <property type="protein sequence ID" value="GIM95766.1"/>
    <property type="molecule type" value="Genomic_DNA"/>
</dbReference>
<dbReference type="Proteomes" id="UP000677082">
    <property type="component" value="Unassembled WGS sequence"/>
</dbReference>
<evidence type="ECO:0000313" key="2">
    <source>
        <dbReference type="Proteomes" id="UP000677082"/>
    </source>
</evidence>
<organism evidence="1 2">
    <name type="scientific">Paractinoplanes toevensis</name>
    <dbReference type="NCBI Taxonomy" id="571911"/>
    <lineage>
        <taxon>Bacteria</taxon>
        <taxon>Bacillati</taxon>
        <taxon>Actinomycetota</taxon>
        <taxon>Actinomycetes</taxon>
        <taxon>Micromonosporales</taxon>
        <taxon>Micromonosporaceae</taxon>
        <taxon>Paractinoplanes</taxon>
    </lineage>
</organism>
<comment type="caution">
    <text evidence="1">The sequence shown here is derived from an EMBL/GenBank/DDBJ whole genome shotgun (WGS) entry which is preliminary data.</text>
</comment>
<dbReference type="AlphaFoldDB" id="A0A919W8W8"/>
<evidence type="ECO:0000313" key="1">
    <source>
        <dbReference type="EMBL" id="GIM95766.1"/>
    </source>
</evidence>
<name>A0A919W8W8_9ACTN</name>